<evidence type="ECO:0000256" key="1">
    <source>
        <dbReference type="SAM" id="Phobius"/>
    </source>
</evidence>
<protein>
    <submittedName>
        <fullName evidence="2">Uncharacterized protein</fullName>
    </submittedName>
</protein>
<proteinExistence type="predicted"/>
<feature type="non-terminal residue" evidence="2">
    <location>
        <position position="1"/>
    </location>
</feature>
<keyword evidence="1" id="KW-0472">Membrane</keyword>
<accession>A0A9P6DP37</accession>
<dbReference type="AlphaFoldDB" id="A0A9P6DP37"/>
<sequence length="221" mass="24975">KLPDSRVLVIEGEIKLNPHGHKGAERFRLDEYQIVVKVLHGQHTEILKPHPTECKLLKPRSTSEYAPSSQITTSAGFTTYLGVPIIANRNRATTTRRVQSGHVVLKIQVTRFKLRLNSLTKKPGPQESHWSRSWLSHIPNGLTNLYQLELISRPTMTPAPMNMNWIRFWPAKDTVVSDAKALGNLIRHPSKIPQYFVAPRIFTLLTAAVCVTYSGWGIVNK</sequence>
<organism evidence="2 3">
    <name type="scientific">Hydnum rufescens UP504</name>
    <dbReference type="NCBI Taxonomy" id="1448309"/>
    <lineage>
        <taxon>Eukaryota</taxon>
        <taxon>Fungi</taxon>
        <taxon>Dikarya</taxon>
        <taxon>Basidiomycota</taxon>
        <taxon>Agaricomycotina</taxon>
        <taxon>Agaricomycetes</taxon>
        <taxon>Cantharellales</taxon>
        <taxon>Hydnaceae</taxon>
        <taxon>Hydnum</taxon>
    </lineage>
</organism>
<evidence type="ECO:0000313" key="3">
    <source>
        <dbReference type="Proteomes" id="UP000886523"/>
    </source>
</evidence>
<feature type="non-terminal residue" evidence="2">
    <location>
        <position position="221"/>
    </location>
</feature>
<comment type="caution">
    <text evidence="2">The sequence shown here is derived from an EMBL/GenBank/DDBJ whole genome shotgun (WGS) entry which is preliminary data.</text>
</comment>
<keyword evidence="3" id="KW-1185">Reference proteome</keyword>
<keyword evidence="1" id="KW-1133">Transmembrane helix</keyword>
<evidence type="ECO:0000313" key="2">
    <source>
        <dbReference type="EMBL" id="KAF9505869.1"/>
    </source>
</evidence>
<name>A0A9P6DP37_9AGAM</name>
<keyword evidence="1" id="KW-0812">Transmembrane</keyword>
<dbReference type="EMBL" id="MU129134">
    <property type="protein sequence ID" value="KAF9505869.1"/>
    <property type="molecule type" value="Genomic_DNA"/>
</dbReference>
<gene>
    <name evidence="2" type="ORF">BS47DRAFT_1353575</name>
</gene>
<dbReference type="Proteomes" id="UP000886523">
    <property type="component" value="Unassembled WGS sequence"/>
</dbReference>
<feature type="transmembrane region" description="Helical" evidence="1">
    <location>
        <begin position="197"/>
        <end position="219"/>
    </location>
</feature>
<reference evidence="2" key="1">
    <citation type="journal article" date="2020" name="Nat. Commun.">
        <title>Large-scale genome sequencing of mycorrhizal fungi provides insights into the early evolution of symbiotic traits.</title>
        <authorList>
            <person name="Miyauchi S."/>
            <person name="Kiss E."/>
            <person name="Kuo A."/>
            <person name="Drula E."/>
            <person name="Kohler A."/>
            <person name="Sanchez-Garcia M."/>
            <person name="Morin E."/>
            <person name="Andreopoulos B."/>
            <person name="Barry K.W."/>
            <person name="Bonito G."/>
            <person name="Buee M."/>
            <person name="Carver A."/>
            <person name="Chen C."/>
            <person name="Cichocki N."/>
            <person name="Clum A."/>
            <person name="Culley D."/>
            <person name="Crous P.W."/>
            <person name="Fauchery L."/>
            <person name="Girlanda M."/>
            <person name="Hayes R.D."/>
            <person name="Keri Z."/>
            <person name="LaButti K."/>
            <person name="Lipzen A."/>
            <person name="Lombard V."/>
            <person name="Magnuson J."/>
            <person name="Maillard F."/>
            <person name="Murat C."/>
            <person name="Nolan M."/>
            <person name="Ohm R.A."/>
            <person name="Pangilinan J."/>
            <person name="Pereira M.F."/>
            <person name="Perotto S."/>
            <person name="Peter M."/>
            <person name="Pfister S."/>
            <person name="Riley R."/>
            <person name="Sitrit Y."/>
            <person name="Stielow J.B."/>
            <person name="Szollosi G."/>
            <person name="Zifcakova L."/>
            <person name="Stursova M."/>
            <person name="Spatafora J.W."/>
            <person name="Tedersoo L."/>
            <person name="Vaario L.M."/>
            <person name="Yamada A."/>
            <person name="Yan M."/>
            <person name="Wang P."/>
            <person name="Xu J."/>
            <person name="Bruns T."/>
            <person name="Baldrian P."/>
            <person name="Vilgalys R."/>
            <person name="Dunand C."/>
            <person name="Henrissat B."/>
            <person name="Grigoriev I.V."/>
            <person name="Hibbett D."/>
            <person name="Nagy L.G."/>
            <person name="Martin F.M."/>
        </authorList>
    </citation>
    <scope>NUCLEOTIDE SEQUENCE</scope>
    <source>
        <strain evidence="2">UP504</strain>
    </source>
</reference>